<comment type="caution">
    <text evidence="5">The sequence shown here is derived from an EMBL/GenBank/DDBJ whole genome shotgun (WGS) entry which is preliminary data.</text>
</comment>
<proteinExistence type="inferred from homology"/>
<dbReference type="SUPFAM" id="SSF63829">
    <property type="entry name" value="Calcium-dependent phosphotriesterase"/>
    <property type="match status" value="1"/>
</dbReference>
<comment type="cofactor">
    <cofactor evidence="3">
        <name>Zn(2+)</name>
        <dbReference type="ChEBI" id="CHEBI:29105"/>
    </cofactor>
    <text evidence="3">Binds 1 divalent metal cation per subunit.</text>
</comment>
<feature type="active site" description="Proton donor/acceptor" evidence="2">
    <location>
        <position position="200"/>
    </location>
</feature>
<feature type="binding site" evidence="3">
    <location>
        <position position="101"/>
    </location>
    <ligand>
        <name>substrate</name>
    </ligand>
</feature>
<dbReference type="GO" id="GO:0019853">
    <property type="term" value="P:L-ascorbic acid biosynthetic process"/>
    <property type="evidence" value="ECO:0007669"/>
    <property type="project" value="TreeGrafter"/>
</dbReference>
<comment type="similarity">
    <text evidence="1">Belongs to the SMP-30/CGR1 family.</text>
</comment>
<evidence type="ECO:0000256" key="2">
    <source>
        <dbReference type="PIRSR" id="PIRSR605511-1"/>
    </source>
</evidence>
<feature type="binding site" evidence="3">
    <location>
        <position position="119"/>
    </location>
    <ligand>
        <name>substrate</name>
    </ligand>
</feature>
<accession>A0A021VVD4</accession>
<dbReference type="PANTHER" id="PTHR10907">
    <property type="entry name" value="REGUCALCIN"/>
    <property type="match status" value="1"/>
</dbReference>
<dbReference type="AlphaFoldDB" id="A0A021VVD4"/>
<evidence type="ECO:0000313" key="5">
    <source>
        <dbReference type="EMBL" id="EYR64000.1"/>
    </source>
</evidence>
<feature type="binding site" evidence="3">
    <location>
        <position position="18"/>
    </location>
    <ligand>
        <name>a divalent metal cation</name>
        <dbReference type="ChEBI" id="CHEBI:60240"/>
    </ligand>
</feature>
<dbReference type="GO" id="GO:0005509">
    <property type="term" value="F:calcium ion binding"/>
    <property type="evidence" value="ECO:0007669"/>
    <property type="project" value="TreeGrafter"/>
</dbReference>
<protein>
    <submittedName>
        <fullName evidence="5">Gluconolactonase</fullName>
    </submittedName>
</protein>
<keyword evidence="3" id="KW-0479">Metal-binding</keyword>
<feature type="binding site" evidence="3">
    <location>
        <position position="99"/>
    </location>
    <ligand>
        <name>substrate</name>
    </ligand>
</feature>
<dbReference type="Proteomes" id="UP000019753">
    <property type="component" value="Unassembled WGS sequence"/>
</dbReference>
<evidence type="ECO:0000313" key="6">
    <source>
        <dbReference type="Proteomes" id="UP000019753"/>
    </source>
</evidence>
<dbReference type="InterPro" id="IPR005511">
    <property type="entry name" value="SMP-30"/>
</dbReference>
<dbReference type="GO" id="GO:0004341">
    <property type="term" value="F:gluconolactonase activity"/>
    <property type="evidence" value="ECO:0007669"/>
    <property type="project" value="TreeGrafter"/>
</dbReference>
<dbReference type="OrthoDB" id="2633250at2"/>
<feature type="domain" description="SMP-30/Gluconolactonase/LRE-like region" evidence="4">
    <location>
        <begin position="17"/>
        <end position="258"/>
    </location>
</feature>
<dbReference type="Gene3D" id="2.120.10.30">
    <property type="entry name" value="TolB, C-terminal domain"/>
    <property type="match status" value="1"/>
</dbReference>
<keyword evidence="6" id="KW-1185">Reference proteome</keyword>
<feature type="binding site" evidence="3">
    <location>
        <position position="200"/>
    </location>
    <ligand>
        <name>a divalent metal cation</name>
        <dbReference type="ChEBI" id="CHEBI:60240"/>
    </ligand>
</feature>
<evidence type="ECO:0000259" key="4">
    <source>
        <dbReference type="Pfam" id="PF08450"/>
    </source>
</evidence>
<dbReference type="InterPro" id="IPR011042">
    <property type="entry name" value="6-blade_b-propeller_TolB-like"/>
</dbReference>
<organism evidence="5 6">
    <name type="scientific">Actinotalea ferrariae CF5-4</name>
    <dbReference type="NCBI Taxonomy" id="948458"/>
    <lineage>
        <taxon>Bacteria</taxon>
        <taxon>Bacillati</taxon>
        <taxon>Actinomycetota</taxon>
        <taxon>Actinomycetes</taxon>
        <taxon>Micrococcales</taxon>
        <taxon>Cellulomonadaceae</taxon>
        <taxon>Actinotalea</taxon>
    </lineage>
</organism>
<name>A0A021VVD4_9CELL</name>
<sequence length="289" mass="30024">MTPRAAEQVTAAITYHGEGPCWWPGWGGLRWVDLLAGDLLTLRGDGRVDRLHVGDVAAFVRPRSGGGYVVAVERGLALADAPDAVPVPLPPLWEDRGVRMNDGGCDAAGNLWAGSMAYDGRAGGGDLWRVDPRGGATVVLPGTTIANGLAFPADGGPAWFNDSGEGRTQRLTAPAGDWPGVGTGELVASTVHRPEEGVPDGLVLDAEGCVWTALHGAGRVVRLSPEGRVLDVVLVPAHQVTACTLGGADLRDLYITTSRENLADPEPEAGALFRARVEVPGVPVLPFGG</sequence>
<dbReference type="PANTHER" id="PTHR10907:SF47">
    <property type="entry name" value="REGUCALCIN"/>
    <property type="match status" value="1"/>
</dbReference>
<evidence type="ECO:0000256" key="3">
    <source>
        <dbReference type="PIRSR" id="PIRSR605511-2"/>
    </source>
</evidence>
<dbReference type="InterPro" id="IPR013658">
    <property type="entry name" value="SGL"/>
</dbReference>
<dbReference type="PRINTS" id="PR01790">
    <property type="entry name" value="SMP30FAMILY"/>
</dbReference>
<dbReference type="EMBL" id="AXCW01000055">
    <property type="protein sequence ID" value="EYR64000.1"/>
    <property type="molecule type" value="Genomic_DNA"/>
</dbReference>
<keyword evidence="3" id="KW-0862">Zinc</keyword>
<gene>
    <name evidence="5" type="ORF">N866_16525</name>
</gene>
<dbReference type="Pfam" id="PF08450">
    <property type="entry name" value="SGL"/>
    <property type="match status" value="1"/>
</dbReference>
<reference evidence="5 6" key="1">
    <citation type="submission" date="2014-01" db="EMBL/GenBank/DDBJ databases">
        <title>Actinotalea ferrariae CF5-4.</title>
        <authorList>
            <person name="Chen F."/>
            <person name="Li Y."/>
            <person name="Wang G."/>
        </authorList>
    </citation>
    <scope>NUCLEOTIDE SEQUENCE [LARGE SCALE GENOMIC DNA]</scope>
    <source>
        <strain evidence="5 6">CF5-4</strain>
    </source>
</reference>
<feature type="binding site" evidence="3">
    <location>
        <position position="147"/>
    </location>
    <ligand>
        <name>a divalent metal cation</name>
        <dbReference type="ChEBI" id="CHEBI:60240"/>
    </ligand>
</feature>
<evidence type="ECO:0000256" key="1">
    <source>
        <dbReference type="ARBA" id="ARBA00008853"/>
    </source>
</evidence>
<dbReference type="RefSeq" id="WP_034224618.1">
    <property type="nucleotide sequence ID" value="NZ_AXCW01000055.1"/>
</dbReference>